<evidence type="ECO:0000256" key="2">
    <source>
        <dbReference type="ARBA" id="ARBA00011044"/>
    </source>
</evidence>
<gene>
    <name evidence="12" type="ORF">LCGC14_0607960</name>
</gene>
<keyword evidence="3" id="KW-0815">Transposition</keyword>
<comment type="similarity">
    <text evidence="2">In the N-terminal section; belongs to the transposase 2 family.</text>
</comment>
<dbReference type="InterPro" id="IPR021027">
    <property type="entry name" value="Transposase_put_HTH"/>
</dbReference>
<dbReference type="PANTHER" id="PTHR30405">
    <property type="entry name" value="TRANSPOSASE"/>
    <property type="match status" value="1"/>
</dbReference>
<dbReference type="PANTHER" id="PTHR30405:SF25">
    <property type="entry name" value="RNA-GUIDED DNA ENDONUCLEASE INSQ-RELATED"/>
    <property type="match status" value="1"/>
</dbReference>
<evidence type="ECO:0000256" key="1">
    <source>
        <dbReference type="ARBA" id="ARBA00008761"/>
    </source>
</evidence>
<evidence type="ECO:0000256" key="5">
    <source>
        <dbReference type="ARBA" id="ARBA00022833"/>
    </source>
</evidence>
<evidence type="ECO:0000259" key="10">
    <source>
        <dbReference type="Pfam" id="PF07282"/>
    </source>
</evidence>
<keyword evidence="5" id="KW-0862">Zinc</keyword>
<dbReference type="InterPro" id="IPR051399">
    <property type="entry name" value="RNA-guided_DNA_endo/Transpos"/>
</dbReference>
<evidence type="ECO:0000259" key="11">
    <source>
        <dbReference type="Pfam" id="PF12323"/>
    </source>
</evidence>
<evidence type="ECO:0000256" key="8">
    <source>
        <dbReference type="SAM" id="MobiDB-lite"/>
    </source>
</evidence>
<feature type="region of interest" description="Disordered" evidence="8">
    <location>
        <begin position="97"/>
        <end position="122"/>
    </location>
</feature>
<evidence type="ECO:0000256" key="7">
    <source>
        <dbReference type="ARBA" id="ARBA00023172"/>
    </source>
</evidence>
<organism evidence="12">
    <name type="scientific">marine sediment metagenome</name>
    <dbReference type="NCBI Taxonomy" id="412755"/>
    <lineage>
        <taxon>unclassified sequences</taxon>
        <taxon>metagenomes</taxon>
        <taxon>ecological metagenomes</taxon>
    </lineage>
</organism>
<keyword evidence="7" id="KW-0233">DNA recombination</keyword>
<comment type="caution">
    <text evidence="12">The sequence shown here is derived from an EMBL/GenBank/DDBJ whole genome shotgun (WGS) entry which is preliminary data.</text>
</comment>
<dbReference type="AlphaFoldDB" id="A0A0F9R8R1"/>
<evidence type="ECO:0000256" key="4">
    <source>
        <dbReference type="ARBA" id="ARBA00022723"/>
    </source>
</evidence>
<reference evidence="12" key="1">
    <citation type="journal article" date="2015" name="Nature">
        <title>Complex archaea that bridge the gap between prokaryotes and eukaryotes.</title>
        <authorList>
            <person name="Spang A."/>
            <person name="Saw J.H."/>
            <person name="Jorgensen S.L."/>
            <person name="Zaremba-Niedzwiedzka K."/>
            <person name="Martijn J."/>
            <person name="Lind A.E."/>
            <person name="van Eijk R."/>
            <person name="Schleper C."/>
            <person name="Guy L."/>
            <person name="Ettema T.J."/>
        </authorList>
    </citation>
    <scope>NUCLEOTIDE SEQUENCE</scope>
</reference>
<evidence type="ECO:0008006" key="13">
    <source>
        <dbReference type="Google" id="ProtNLM"/>
    </source>
</evidence>
<keyword evidence="6" id="KW-0238">DNA-binding</keyword>
<dbReference type="GO" id="GO:0032196">
    <property type="term" value="P:transposition"/>
    <property type="evidence" value="ECO:0007669"/>
    <property type="project" value="UniProtKB-KW"/>
</dbReference>
<feature type="domain" description="Cas12f1-like TNB" evidence="10">
    <location>
        <begin position="300"/>
        <end position="368"/>
    </location>
</feature>
<dbReference type="NCBIfam" id="NF040570">
    <property type="entry name" value="guided_TnpB"/>
    <property type="match status" value="1"/>
</dbReference>
<keyword evidence="4" id="KW-0479">Metal-binding</keyword>
<proteinExistence type="inferred from homology"/>
<dbReference type="Pfam" id="PF01385">
    <property type="entry name" value="OrfB_IS605"/>
    <property type="match status" value="1"/>
</dbReference>
<dbReference type="Pfam" id="PF12323">
    <property type="entry name" value="HTH_OrfB_IS605"/>
    <property type="match status" value="1"/>
</dbReference>
<protein>
    <recommendedName>
        <fullName evidence="13">Transposase</fullName>
    </recommendedName>
</protein>
<feature type="domain" description="Transposase putative helix-turn-helix" evidence="11">
    <location>
        <begin position="5"/>
        <end position="48"/>
    </location>
</feature>
<comment type="similarity">
    <text evidence="1">In the C-terminal section; belongs to the transposase 35 family.</text>
</comment>
<name>A0A0F9R8R1_9ZZZZ</name>
<dbReference type="EMBL" id="LAZR01000999">
    <property type="protein sequence ID" value="KKN52890.1"/>
    <property type="molecule type" value="Genomic_DNA"/>
</dbReference>
<feature type="domain" description="Probable transposase IS891/IS1136/IS1341" evidence="9">
    <location>
        <begin position="183"/>
        <end position="284"/>
    </location>
</feature>
<evidence type="ECO:0000259" key="9">
    <source>
        <dbReference type="Pfam" id="PF01385"/>
    </source>
</evidence>
<sequence length="420" mass="48537">MPWFRTYKFRLYPTTEQAQLINRTFGCCRVVWNLMLQDARQSYDKTNKLNHPNPASYKNEHPYLRVVDSTALNYVQLNLRTAFSRFFADRKDKKKARKSGFPRWKTKKQPKRSYTTSSTGTRPQIRIQGGKLRLPKLGLLRVGFHRRIQGKIKSVTVSQTAAGHYFVSILAEQPDVQITNIIDTSKTVGIDMSFHDIAVYSDGARLKHPRWYRSVERRLARAQRKLNRRTFGSAGYERQRIRVAKIHGRITNQRRDYLHKESRRLVDQFDVIVVEDIHLAGMARRGKRRRFGKSVHDMSFGMFRTFLQYKAEWTGKLLVKADRFYPSTQLCSSCGERNIELRGDLSIRQWCCSCGAQHDRDVNAAKNLVIWFHENNTGASPGIHAEGDLTSTDGSVISKPDRGTRKSRRTIDPVGLVLTS</sequence>
<dbReference type="GO" id="GO:0006310">
    <property type="term" value="P:DNA recombination"/>
    <property type="evidence" value="ECO:0007669"/>
    <property type="project" value="UniProtKB-KW"/>
</dbReference>
<accession>A0A0F9R8R1</accession>
<feature type="compositionally biased region" description="Polar residues" evidence="8">
    <location>
        <begin position="112"/>
        <end position="122"/>
    </location>
</feature>
<dbReference type="NCBIfam" id="TIGR01766">
    <property type="entry name" value="IS200/IS605 family accessory protein TnpB-like domain"/>
    <property type="match status" value="1"/>
</dbReference>
<dbReference type="Pfam" id="PF07282">
    <property type="entry name" value="Cas12f1-like_TNB"/>
    <property type="match status" value="1"/>
</dbReference>
<evidence type="ECO:0000313" key="12">
    <source>
        <dbReference type="EMBL" id="KKN52890.1"/>
    </source>
</evidence>
<dbReference type="GO" id="GO:0003677">
    <property type="term" value="F:DNA binding"/>
    <property type="evidence" value="ECO:0007669"/>
    <property type="project" value="UniProtKB-KW"/>
</dbReference>
<dbReference type="InterPro" id="IPR001959">
    <property type="entry name" value="Transposase"/>
</dbReference>
<feature type="compositionally biased region" description="Basic residues" evidence="8">
    <location>
        <begin position="97"/>
        <end position="111"/>
    </location>
</feature>
<dbReference type="InterPro" id="IPR010095">
    <property type="entry name" value="Cas12f1-like_TNB"/>
</dbReference>
<evidence type="ECO:0000256" key="6">
    <source>
        <dbReference type="ARBA" id="ARBA00023125"/>
    </source>
</evidence>
<evidence type="ECO:0000256" key="3">
    <source>
        <dbReference type="ARBA" id="ARBA00022578"/>
    </source>
</evidence>
<dbReference type="GO" id="GO:0046872">
    <property type="term" value="F:metal ion binding"/>
    <property type="evidence" value="ECO:0007669"/>
    <property type="project" value="UniProtKB-KW"/>
</dbReference>